<evidence type="ECO:0000313" key="2">
    <source>
        <dbReference type="EMBL" id="MFD2573473.1"/>
    </source>
</evidence>
<dbReference type="InterPro" id="IPR029060">
    <property type="entry name" value="PIN-like_dom_sf"/>
</dbReference>
<protein>
    <submittedName>
        <fullName evidence="2">Type II toxin-antitoxin system VapC family toxin</fullName>
    </submittedName>
</protein>
<dbReference type="PANTHER" id="PTHR36173:SF2">
    <property type="entry name" value="RIBONUCLEASE VAPC16"/>
    <property type="match status" value="1"/>
</dbReference>
<dbReference type="InterPro" id="IPR002716">
    <property type="entry name" value="PIN_dom"/>
</dbReference>
<proteinExistence type="predicted"/>
<feature type="domain" description="PIN" evidence="1">
    <location>
        <begin position="3"/>
        <end position="121"/>
    </location>
</feature>
<reference evidence="3" key="1">
    <citation type="journal article" date="2019" name="Int. J. Syst. Evol. Microbiol.">
        <title>The Global Catalogue of Microorganisms (GCM) 10K type strain sequencing project: providing services to taxonomists for standard genome sequencing and annotation.</title>
        <authorList>
            <consortium name="The Broad Institute Genomics Platform"/>
            <consortium name="The Broad Institute Genome Sequencing Center for Infectious Disease"/>
            <person name="Wu L."/>
            <person name="Ma J."/>
        </authorList>
    </citation>
    <scope>NUCLEOTIDE SEQUENCE [LARGE SCALE GENOMIC DNA]</scope>
    <source>
        <strain evidence="3">KCTC 42805</strain>
    </source>
</reference>
<dbReference type="RefSeq" id="WP_381526183.1">
    <property type="nucleotide sequence ID" value="NZ_JBHULN010000018.1"/>
</dbReference>
<keyword evidence="3" id="KW-1185">Reference proteome</keyword>
<sequence>MQILLDTEALVWFLEDHPRLSTRALQAIQSAATVHVSPINFYEMANKIKIGKSIGLNRPINDAIASSQQSGFLWLPIQEHHLVAYQSVPLFDHHRDPFDRMILAIALADGLSVVSSDHNFPLYHELVSTIW</sequence>
<dbReference type="CDD" id="cd09872">
    <property type="entry name" value="PIN_Sll0205-like"/>
    <property type="match status" value="1"/>
</dbReference>
<accession>A0ABW5M915</accession>
<dbReference type="PANTHER" id="PTHR36173">
    <property type="entry name" value="RIBONUCLEASE VAPC16-RELATED"/>
    <property type="match status" value="1"/>
</dbReference>
<dbReference type="InterPro" id="IPR041705">
    <property type="entry name" value="PIN_Sll0205"/>
</dbReference>
<dbReference type="EMBL" id="JBHULN010000018">
    <property type="protein sequence ID" value="MFD2573473.1"/>
    <property type="molecule type" value="Genomic_DNA"/>
</dbReference>
<dbReference type="Pfam" id="PF01850">
    <property type="entry name" value="PIN"/>
    <property type="match status" value="1"/>
</dbReference>
<dbReference type="Proteomes" id="UP001597469">
    <property type="component" value="Unassembled WGS sequence"/>
</dbReference>
<name>A0ABW5M915_9BACT</name>
<organism evidence="2 3">
    <name type="scientific">Spirosoma soli</name>
    <dbReference type="NCBI Taxonomy" id="1770529"/>
    <lineage>
        <taxon>Bacteria</taxon>
        <taxon>Pseudomonadati</taxon>
        <taxon>Bacteroidota</taxon>
        <taxon>Cytophagia</taxon>
        <taxon>Cytophagales</taxon>
        <taxon>Cytophagaceae</taxon>
        <taxon>Spirosoma</taxon>
    </lineage>
</organism>
<dbReference type="SUPFAM" id="SSF88723">
    <property type="entry name" value="PIN domain-like"/>
    <property type="match status" value="1"/>
</dbReference>
<gene>
    <name evidence="2" type="ORF">ACFSUS_22730</name>
</gene>
<dbReference type="InterPro" id="IPR052919">
    <property type="entry name" value="TA_system_RNase"/>
</dbReference>
<comment type="caution">
    <text evidence="2">The sequence shown here is derived from an EMBL/GenBank/DDBJ whole genome shotgun (WGS) entry which is preliminary data.</text>
</comment>
<evidence type="ECO:0000313" key="3">
    <source>
        <dbReference type="Proteomes" id="UP001597469"/>
    </source>
</evidence>
<evidence type="ECO:0000259" key="1">
    <source>
        <dbReference type="Pfam" id="PF01850"/>
    </source>
</evidence>
<dbReference type="Gene3D" id="3.40.50.1010">
    <property type="entry name" value="5'-nuclease"/>
    <property type="match status" value="1"/>
</dbReference>